<evidence type="ECO:0000256" key="3">
    <source>
        <dbReference type="ARBA" id="ARBA00022691"/>
    </source>
</evidence>
<keyword evidence="3" id="KW-0949">S-adenosyl-L-methionine</keyword>
<keyword evidence="6" id="KW-1185">Reference proteome</keyword>
<keyword evidence="1 5" id="KW-0489">Methyltransferase</keyword>
<dbReference type="GO" id="GO:0032259">
    <property type="term" value="P:methylation"/>
    <property type="evidence" value="ECO:0007669"/>
    <property type="project" value="UniProtKB-KW"/>
</dbReference>
<dbReference type="InterPro" id="IPR029063">
    <property type="entry name" value="SAM-dependent_MTases_sf"/>
</dbReference>
<dbReference type="Proteomes" id="UP000568022">
    <property type="component" value="Unassembled WGS sequence"/>
</dbReference>
<dbReference type="PANTHER" id="PTHR43464">
    <property type="entry name" value="METHYLTRANSFERASE"/>
    <property type="match status" value="1"/>
</dbReference>
<dbReference type="AlphaFoldDB" id="A0A7W8F6E1"/>
<gene>
    <name evidence="5" type="ORF">FHS32_001625</name>
</gene>
<feature type="domain" description="Methyltransferase type 11" evidence="4">
    <location>
        <begin position="58"/>
        <end position="152"/>
    </location>
</feature>
<evidence type="ECO:0000256" key="2">
    <source>
        <dbReference type="ARBA" id="ARBA00022679"/>
    </source>
</evidence>
<protein>
    <submittedName>
        <fullName evidence="5">SAM-dependent methyltransferase</fullName>
    </submittedName>
</protein>
<organism evidence="5 6">
    <name type="scientific">Streptomyces griseoloalbus</name>
    <dbReference type="NCBI Taxonomy" id="67303"/>
    <lineage>
        <taxon>Bacteria</taxon>
        <taxon>Bacillati</taxon>
        <taxon>Actinomycetota</taxon>
        <taxon>Actinomycetes</taxon>
        <taxon>Kitasatosporales</taxon>
        <taxon>Streptomycetaceae</taxon>
        <taxon>Streptomyces</taxon>
    </lineage>
</organism>
<name>A0A7W8F6E1_9ACTN</name>
<dbReference type="GO" id="GO:0008757">
    <property type="term" value="F:S-adenosylmethionine-dependent methyltransferase activity"/>
    <property type="evidence" value="ECO:0007669"/>
    <property type="project" value="InterPro"/>
</dbReference>
<dbReference type="EMBL" id="JACHJE010000003">
    <property type="protein sequence ID" value="MBB5124893.1"/>
    <property type="molecule type" value="Genomic_DNA"/>
</dbReference>
<sequence>MSEHDTPTSGPDRDEDDLGYEPFALQYDRGSADNPYNTLLERPALRELLGPVRGLRVLEAGCAGGRLSAQLADDGARVLGLDVSPSLVAAARERAGERAEFRVHDLREPLDFLGTGSVDRVVSSLTLHYVADWVPVLTEFRRVLAPGGRVVISTHHPFDDLELSELGDYFAVEQLTDTWKSYGPPPMVVRFYRRPLGDMVAAAHAAGLAVRDLREPRATEEHRAAFGDKKFPAVATRPRFLLLDLTPDPGR</sequence>
<keyword evidence="2 5" id="KW-0808">Transferase</keyword>
<evidence type="ECO:0000256" key="1">
    <source>
        <dbReference type="ARBA" id="ARBA00022603"/>
    </source>
</evidence>
<dbReference type="CDD" id="cd02440">
    <property type="entry name" value="AdoMet_MTases"/>
    <property type="match status" value="1"/>
</dbReference>
<dbReference type="Gene3D" id="3.40.50.150">
    <property type="entry name" value="Vaccinia Virus protein VP39"/>
    <property type="match status" value="1"/>
</dbReference>
<dbReference type="InterPro" id="IPR013216">
    <property type="entry name" value="Methyltransf_11"/>
</dbReference>
<evidence type="ECO:0000313" key="6">
    <source>
        <dbReference type="Proteomes" id="UP000568022"/>
    </source>
</evidence>
<dbReference type="Pfam" id="PF08241">
    <property type="entry name" value="Methyltransf_11"/>
    <property type="match status" value="1"/>
</dbReference>
<evidence type="ECO:0000259" key="4">
    <source>
        <dbReference type="Pfam" id="PF08241"/>
    </source>
</evidence>
<reference evidence="5 6" key="1">
    <citation type="submission" date="2020-08" db="EMBL/GenBank/DDBJ databases">
        <title>Genomic Encyclopedia of Type Strains, Phase III (KMG-III): the genomes of soil and plant-associated and newly described type strains.</title>
        <authorList>
            <person name="Whitman W."/>
        </authorList>
    </citation>
    <scope>NUCLEOTIDE SEQUENCE [LARGE SCALE GENOMIC DNA]</scope>
    <source>
        <strain evidence="5 6">CECT 3226</strain>
    </source>
</reference>
<accession>A0A7W8F6E1</accession>
<evidence type="ECO:0000313" key="5">
    <source>
        <dbReference type="EMBL" id="MBB5124893.1"/>
    </source>
</evidence>
<dbReference type="PANTHER" id="PTHR43464:SF19">
    <property type="entry name" value="UBIQUINONE BIOSYNTHESIS O-METHYLTRANSFERASE, MITOCHONDRIAL"/>
    <property type="match status" value="1"/>
</dbReference>
<comment type="caution">
    <text evidence="5">The sequence shown here is derived from an EMBL/GenBank/DDBJ whole genome shotgun (WGS) entry which is preliminary data.</text>
</comment>
<dbReference type="SUPFAM" id="SSF53335">
    <property type="entry name" value="S-adenosyl-L-methionine-dependent methyltransferases"/>
    <property type="match status" value="1"/>
</dbReference>
<proteinExistence type="predicted"/>